<proteinExistence type="inferred from homology"/>
<evidence type="ECO:0000256" key="1">
    <source>
        <dbReference type="ARBA" id="ARBA00007534"/>
    </source>
</evidence>
<accession>A0A1X0DNM1</accession>
<dbReference type="PANTHER" id="PTHR33630:SF9">
    <property type="entry name" value="CUTINASE 4"/>
    <property type="match status" value="1"/>
</dbReference>
<protein>
    <submittedName>
        <fullName evidence="5">Cutinase family protein</fullName>
    </submittedName>
</protein>
<comment type="caution">
    <text evidence="5">The sequence shown here is derived from an EMBL/GenBank/DDBJ whole genome shotgun (WGS) entry which is preliminary data.</text>
</comment>
<dbReference type="Pfam" id="PF01083">
    <property type="entry name" value="Cutinase"/>
    <property type="match status" value="1"/>
</dbReference>
<dbReference type="SMART" id="SM01110">
    <property type="entry name" value="Cutinase"/>
    <property type="match status" value="1"/>
</dbReference>
<dbReference type="OrthoDB" id="3690529at2"/>
<dbReference type="SUPFAM" id="SSF53474">
    <property type="entry name" value="alpha/beta-Hydrolases"/>
    <property type="match status" value="1"/>
</dbReference>
<organism evidence="5 6">
    <name type="scientific">Mycobacterium heidelbergense</name>
    <dbReference type="NCBI Taxonomy" id="53376"/>
    <lineage>
        <taxon>Bacteria</taxon>
        <taxon>Bacillati</taxon>
        <taxon>Actinomycetota</taxon>
        <taxon>Actinomycetes</taxon>
        <taxon>Mycobacteriales</taxon>
        <taxon>Mycobacteriaceae</taxon>
        <taxon>Mycobacterium</taxon>
        <taxon>Mycobacterium simiae complex</taxon>
    </lineage>
</organism>
<dbReference type="InterPro" id="IPR029058">
    <property type="entry name" value="AB_hydrolase_fold"/>
</dbReference>
<comment type="similarity">
    <text evidence="1">Belongs to the cutinase family.</text>
</comment>
<dbReference type="PANTHER" id="PTHR33630">
    <property type="entry name" value="CUTINASE RV1984C-RELATED-RELATED"/>
    <property type="match status" value="1"/>
</dbReference>
<keyword evidence="2" id="KW-0719">Serine esterase</keyword>
<sequence>MLAPVWVPSVAPVPSASAEPCPDVEVIFARGTTEPPGVGGIGQNFVDTLRSRVGTKTLGVYPVNYPATTDFPTAIDGINDAGHHVESVALNCPKTKMVLGGYSQGAAVMGFVTANKVPDGANLAQPPQPMPPEIADHVAAVALFGKPSSQFMSIIKEPAIAIGPLYAPKTIELCVPNDPVCSGSGYPAAHRQYVETGMVDRAADFAASRI</sequence>
<dbReference type="Gene3D" id="3.40.50.1820">
    <property type="entry name" value="alpha/beta hydrolase"/>
    <property type="match status" value="1"/>
</dbReference>
<evidence type="ECO:0000256" key="4">
    <source>
        <dbReference type="ARBA" id="ARBA00023157"/>
    </source>
</evidence>
<gene>
    <name evidence="5" type="ORF">BST25_11420</name>
</gene>
<dbReference type="GO" id="GO:0052689">
    <property type="term" value="F:carboxylic ester hydrolase activity"/>
    <property type="evidence" value="ECO:0007669"/>
    <property type="project" value="UniProtKB-KW"/>
</dbReference>
<dbReference type="InterPro" id="IPR000675">
    <property type="entry name" value="Cutinase/axe"/>
</dbReference>
<evidence type="ECO:0000313" key="6">
    <source>
        <dbReference type="Proteomes" id="UP000192566"/>
    </source>
</evidence>
<dbReference type="AlphaFoldDB" id="A0A1X0DNM1"/>
<dbReference type="STRING" id="53376.BST25_11420"/>
<name>A0A1X0DNM1_MYCHE</name>
<evidence type="ECO:0000256" key="2">
    <source>
        <dbReference type="ARBA" id="ARBA00022487"/>
    </source>
</evidence>
<keyword evidence="6" id="KW-1185">Reference proteome</keyword>
<keyword evidence="3" id="KW-0378">Hydrolase</keyword>
<evidence type="ECO:0000256" key="3">
    <source>
        <dbReference type="ARBA" id="ARBA00022801"/>
    </source>
</evidence>
<keyword evidence="4" id="KW-1015">Disulfide bond</keyword>
<reference evidence="5 6" key="1">
    <citation type="submission" date="2017-02" db="EMBL/GenBank/DDBJ databases">
        <title>The new phylogeny of genus Mycobacterium.</title>
        <authorList>
            <person name="Tortoli E."/>
            <person name="Trovato A."/>
            <person name="Cirillo D.M."/>
        </authorList>
    </citation>
    <scope>NUCLEOTIDE SEQUENCE [LARGE SCALE GENOMIC DNA]</scope>
    <source>
        <strain evidence="5 6">DSM 44471</strain>
    </source>
</reference>
<dbReference type="Proteomes" id="UP000192566">
    <property type="component" value="Unassembled WGS sequence"/>
</dbReference>
<dbReference type="EMBL" id="MVHR01000013">
    <property type="protein sequence ID" value="ORA73978.1"/>
    <property type="molecule type" value="Genomic_DNA"/>
</dbReference>
<evidence type="ECO:0000313" key="5">
    <source>
        <dbReference type="EMBL" id="ORA73978.1"/>
    </source>
</evidence>